<evidence type="ECO:0008006" key="3">
    <source>
        <dbReference type="Google" id="ProtNLM"/>
    </source>
</evidence>
<dbReference type="Proteomes" id="UP001428290">
    <property type="component" value="Unassembled WGS sequence"/>
</dbReference>
<gene>
    <name evidence="1" type="ORF">Hgul01_04812</name>
</gene>
<accession>A0ABP9X6I2</accession>
<sequence>MAAYDTVDWTAYGQVLGRFVQAQQALPIRLHALGLFPETGVVFLAPRVTASLLTLHTTLLAACASVEDAPLAYAHHLGVNTWMPHCTLARGQTLSQATSIVATCSRHWQAIDGMIDGIGILIPPAVIDVAQYPFVPMPHQMQE</sequence>
<organism evidence="1 2">
    <name type="scientific">Herpetosiphon gulosus</name>
    <dbReference type="NCBI Taxonomy" id="1973496"/>
    <lineage>
        <taxon>Bacteria</taxon>
        <taxon>Bacillati</taxon>
        <taxon>Chloroflexota</taxon>
        <taxon>Chloroflexia</taxon>
        <taxon>Herpetosiphonales</taxon>
        <taxon>Herpetosiphonaceae</taxon>
        <taxon>Herpetosiphon</taxon>
    </lineage>
</organism>
<name>A0ABP9X6I2_9CHLR</name>
<dbReference type="EMBL" id="BAABRU010000029">
    <property type="protein sequence ID" value="GAA5530988.1"/>
    <property type="molecule type" value="Genomic_DNA"/>
</dbReference>
<evidence type="ECO:0000313" key="1">
    <source>
        <dbReference type="EMBL" id="GAA5530988.1"/>
    </source>
</evidence>
<proteinExistence type="predicted"/>
<comment type="caution">
    <text evidence="1">The sequence shown here is derived from an EMBL/GenBank/DDBJ whole genome shotgun (WGS) entry which is preliminary data.</text>
</comment>
<reference evidence="1 2" key="1">
    <citation type="submission" date="2024-02" db="EMBL/GenBank/DDBJ databases">
        <title>Herpetosiphon gulosus NBRC 112829.</title>
        <authorList>
            <person name="Ichikawa N."/>
            <person name="Katano-Makiyama Y."/>
            <person name="Hidaka K."/>
        </authorList>
    </citation>
    <scope>NUCLEOTIDE SEQUENCE [LARGE SCALE GENOMIC DNA]</scope>
    <source>
        <strain evidence="1 2">NBRC 112829</strain>
    </source>
</reference>
<keyword evidence="2" id="KW-1185">Reference proteome</keyword>
<dbReference type="Gene3D" id="3.90.1140.10">
    <property type="entry name" value="Cyclic phosphodiesterase"/>
    <property type="match status" value="1"/>
</dbReference>
<evidence type="ECO:0000313" key="2">
    <source>
        <dbReference type="Proteomes" id="UP001428290"/>
    </source>
</evidence>
<dbReference type="InterPro" id="IPR009097">
    <property type="entry name" value="Cyclic_Pdiesterase"/>
</dbReference>
<dbReference type="Pfam" id="PF13563">
    <property type="entry name" value="2_5_RNA_ligase2"/>
    <property type="match status" value="1"/>
</dbReference>
<protein>
    <recommendedName>
        <fullName evidence="3">2'-5' RNA ligase family protein</fullName>
    </recommendedName>
</protein>
<dbReference type="SUPFAM" id="SSF55144">
    <property type="entry name" value="LigT-like"/>
    <property type="match status" value="1"/>
</dbReference>